<feature type="compositionally biased region" description="Basic and acidic residues" evidence="5">
    <location>
        <begin position="1"/>
        <end position="10"/>
    </location>
</feature>
<dbReference type="PROSITE" id="PS50096">
    <property type="entry name" value="IQ"/>
    <property type="match status" value="1"/>
</dbReference>
<accession>A0A8T2S152</accession>
<dbReference type="PANTHER" id="PTHR31250:SF27">
    <property type="entry name" value="IQ DOMAIN-CONTAINING PROTEIN IQM5"/>
    <property type="match status" value="1"/>
</dbReference>
<evidence type="ECO:0000256" key="1">
    <source>
        <dbReference type="ARBA" id="ARBA00004123"/>
    </source>
</evidence>
<gene>
    <name evidence="6" type="ORF">KP509_23G021900</name>
</gene>
<dbReference type="InterPro" id="IPR044159">
    <property type="entry name" value="IQM"/>
</dbReference>
<organism evidence="6 7">
    <name type="scientific">Ceratopteris richardii</name>
    <name type="common">Triangle waterfern</name>
    <dbReference type="NCBI Taxonomy" id="49495"/>
    <lineage>
        <taxon>Eukaryota</taxon>
        <taxon>Viridiplantae</taxon>
        <taxon>Streptophyta</taxon>
        <taxon>Embryophyta</taxon>
        <taxon>Tracheophyta</taxon>
        <taxon>Polypodiopsida</taxon>
        <taxon>Polypodiidae</taxon>
        <taxon>Polypodiales</taxon>
        <taxon>Pteridineae</taxon>
        <taxon>Pteridaceae</taxon>
        <taxon>Parkerioideae</taxon>
        <taxon>Ceratopteris</taxon>
    </lineage>
</organism>
<evidence type="ECO:0000256" key="3">
    <source>
        <dbReference type="ARBA" id="ARBA00022490"/>
    </source>
</evidence>
<dbReference type="Proteomes" id="UP000825935">
    <property type="component" value="Chromosome 23"/>
</dbReference>
<keyword evidence="4" id="KW-0539">Nucleus</keyword>
<name>A0A8T2S152_CERRI</name>
<protein>
    <submittedName>
        <fullName evidence="6">Uncharacterized protein</fullName>
    </submittedName>
</protein>
<feature type="compositionally biased region" description="Polar residues" evidence="5">
    <location>
        <begin position="11"/>
        <end position="31"/>
    </location>
</feature>
<evidence type="ECO:0000256" key="2">
    <source>
        <dbReference type="ARBA" id="ARBA00004496"/>
    </source>
</evidence>
<dbReference type="GO" id="GO:0005737">
    <property type="term" value="C:cytoplasm"/>
    <property type="evidence" value="ECO:0007669"/>
    <property type="project" value="UniProtKB-SubCell"/>
</dbReference>
<dbReference type="PANTHER" id="PTHR31250">
    <property type="entry name" value="IQ DOMAIN-CONTAINING PROTEIN IQM3"/>
    <property type="match status" value="1"/>
</dbReference>
<sequence length="312" mass="35573">MISPDEDVHSSTDYVSVETQDSSNTCQNSPNESRDDATDRTCVPSAEGKAAVTVQKVYRSYRTRRQLADCAVMNKDNAWWNVLEGVLLQQRSEAFYAFRSQDTAAKRWARLKKKAAKVGKGLSEDENARKLAIQHWLEAIDPRHRYGHNLHIYYTQWEQSSTKEPFFYWLDVGEGKDVDLPHCKRSKLQKQLIKYLGPKERINYEVIVDEGKLRYRRSQELVHTPKGDKWIFVMSAGGQLYVGQKQKGSFQHSSFLAGGVAKAAGRLQVNHGTLELMEAHSGHYRPTQENFTCLVKVLKELGTDLSTAKMIC</sequence>
<evidence type="ECO:0000313" key="7">
    <source>
        <dbReference type="Proteomes" id="UP000825935"/>
    </source>
</evidence>
<keyword evidence="7" id="KW-1185">Reference proteome</keyword>
<evidence type="ECO:0000256" key="4">
    <source>
        <dbReference type="ARBA" id="ARBA00023242"/>
    </source>
</evidence>
<dbReference type="OrthoDB" id="7344096at2759"/>
<feature type="region of interest" description="Disordered" evidence="5">
    <location>
        <begin position="1"/>
        <end position="43"/>
    </location>
</feature>
<comment type="subcellular location">
    <subcellularLocation>
        <location evidence="2">Cytoplasm</location>
    </subcellularLocation>
    <subcellularLocation>
        <location evidence="1">Nucleus</location>
    </subcellularLocation>
</comment>
<evidence type="ECO:0000313" key="6">
    <source>
        <dbReference type="EMBL" id="KAH7301363.1"/>
    </source>
</evidence>
<evidence type="ECO:0000256" key="5">
    <source>
        <dbReference type="SAM" id="MobiDB-lite"/>
    </source>
</evidence>
<proteinExistence type="predicted"/>
<reference evidence="6 7" key="1">
    <citation type="submission" date="2021-08" db="EMBL/GenBank/DDBJ databases">
        <title>WGS assembly of Ceratopteris richardii.</title>
        <authorList>
            <person name="Marchant D.B."/>
            <person name="Chen G."/>
            <person name="Jenkins J."/>
            <person name="Shu S."/>
            <person name="Leebens-Mack J."/>
            <person name="Grimwood J."/>
            <person name="Schmutz J."/>
            <person name="Soltis P."/>
            <person name="Soltis D."/>
            <person name="Chen Z.-H."/>
        </authorList>
    </citation>
    <scope>NUCLEOTIDE SEQUENCE [LARGE SCALE GENOMIC DNA]</scope>
    <source>
        <strain evidence="6">Whitten #5841</strain>
        <tissue evidence="6">Leaf</tissue>
    </source>
</reference>
<dbReference type="CDD" id="cd23767">
    <property type="entry name" value="IQCD"/>
    <property type="match status" value="1"/>
</dbReference>
<keyword evidence="3" id="KW-0963">Cytoplasm</keyword>
<dbReference type="AlphaFoldDB" id="A0A8T2S152"/>
<dbReference type="EMBL" id="CM035428">
    <property type="protein sequence ID" value="KAH7301363.1"/>
    <property type="molecule type" value="Genomic_DNA"/>
</dbReference>
<dbReference type="GO" id="GO:0005634">
    <property type="term" value="C:nucleus"/>
    <property type="evidence" value="ECO:0007669"/>
    <property type="project" value="UniProtKB-SubCell"/>
</dbReference>
<comment type="caution">
    <text evidence="6">The sequence shown here is derived from an EMBL/GenBank/DDBJ whole genome shotgun (WGS) entry which is preliminary data.</text>
</comment>